<comment type="caution">
    <text evidence="5">The sequence shown here is derived from an EMBL/GenBank/DDBJ whole genome shotgun (WGS) entry which is preliminary data.</text>
</comment>
<dbReference type="HAMAP" id="MF_01867">
    <property type="entry name" value="BshC"/>
    <property type="match status" value="1"/>
</dbReference>
<gene>
    <name evidence="2 5" type="primary">bshC</name>
    <name evidence="5" type="ORF">ENL21_08245</name>
</gene>
<name>A0A7V5H777_CALAY</name>
<protein>
    <recommendedName>
        <fullName evidence="2">Putative cysteine ligase BshC</fullName>
        <ecNumber evidence="2">6.-.-.-</ecNumber>
    </recommendedName>
</protein>
<comment type="similarity">
    <text evidence="2">Belongs to the BshC family.</text>
</comment>
<dbReference type="InterPro" id="IPR055398">
    <property type="entry name" value="Rossmann-like_BshC"/>
</dbReference>
<dbReference type="NCBIfam" id="TIGR03998">
    <property type="entry name" value="thiol_BshC"/>
    <property type="match status" value="1"/>
</dbReference>
<dbReference type="InterPro" id="IPR011199">
    <property type="entry name" value="Bacillithiol_biosynth_BshC"/>
</dbReference>
<feature type="domain" description="Bacillithiol biosynthesis BshC N-terminal Rossmann-like" evidence="3">
    <location>
        <begin position="3"/>
        <end position="362"/>
    </location>
</feature>
<evidence type="ECO:0000259" key="3">
    <source>
        <dbReference type="Pfam" id="PF10079"/>
    </source>
</evidence>
<dbReference type="EC" id="6.-.-.-" evidence="2"/>
<keyword evidence="1 2" id="KW-0436">Ligase</keyword>
<dbReference type="PIRSF" id="PIRSF012535">
    <property type="entry name" value="UCP012535"/>
    <property type="match status" value="1"/>
</dbReference>
<sequence length="523" mass="61022">MNSIYKQYLSENEEISPFFNYPLKPDWTAVSQQVLNQPQPFLLHELIEQNLDAPFAEQKKNLKLLQKMNALLVVTGQQLGLFVSPMYTIFKAMTTLTLCQMLNQLQNGFNYVPIFWLEGEDHDFAEVNYAFIFDQQNNLKKVEIESADDQRLPVSLRTLPPSIVDVLEGLKGWLNPTEFSQSLFEQLSQIYQPGRNWLTSFKMHLQEMLGPSGLLFFNPGEVRVKEKSLPFFLQIVEENNALLEALQEQSVKIKKPQVPVRGTRAYLFFLAEGKSRQPILRKTNGQFKIYGEETTLSPKQLKNLIRQNPERISSSVLTRPLWQSYILPVVSYVAGPAEIAYWAQLKLAFKQFKLAMPHLQPRYSATLIEPKIDRVLKKFDLQPEQVGIDFNQWTAELFRSRQLKELDELLKQTSEQLHTNQNKFVEIARQIDPTLAPLIGKTFNNMDGNLKKMKARLEKAWRQKNETMMQQLQTIQQNFFPNGKPQERVVCPVYYFNKLDVHWLQTIFKAIDLQYLEHRFVKI</sequence>
<feature type="domain" description="Bacillithiol biosynthesis BshC C-terminal coiled-coil" evidence="4">
    <location>
        <begin position="365"/>
        <end position="522"/>
    </location>
</feature>
<dbReference type="GO" id="GO:0016874">
    <property type="term" value="F:ligase activity"/>
    <property type="evidence" value="ECO:0007669"/>
    <property type="project" value="UniProtKB-UniRule"/>
</dbReference>
<evidence type="ECO:0000313" key="5">
    <source>
        <dbReference type="EMBL" id="HHE55758.1"/>
    </source>
</evidence>
<dbReference type="InterPro" id="IPR055399">
    <property type="entry name" value="CC_BshC"/>
</dbReference>
<organism evidence="5">
    <name type="scientific">Caldithrix abyssi</name>
    <dbReference type="NCBI Taxonomy" id="187145"/>
    <lineage>
        <taxon>Bacteria</taxon>
        <taxon>Pseudomonadati</taxon>
        <taxon>Calditrichota</taxon>
        <taxon>Calditrichia</taxon>
        <taxon>Calditrichales</taxon>
        <taxon>Calditrichaceae</taxon>
        <taxon>Caldithrix</taxon>
    </lineage>
</organism>
<dbReference type="AlphaFoldDB" id="A0A7V5H777"/>
<evidence type="ECO:0000259" key="4">
    <source>
        <dbReference type="Pfam" id="PF24850"/>
    </source>
</evidence>
<evidence type="ECO:0000256" key="1">
    <source>
        <dbReference type="ARBA" id="ARBA00022598"/>
    </source>
</evidence>
<dbReference type="Pfam" id="PF10079">
    <property type="entry name" value="Rossmann-like_BshC"/>
    <property type="match status" value="1"/>
</dbReference>
<dbReference type="EMBL" id="DRTD01000608">
    <property type="protein sequence ID" value="HHE55758.1"/>
    <property type="molecule type" value="Genomic_DNA"/>
</dbReference>
<evidence type="ECO:0000256" key="2">
    <source>
        <dbReference type="HAMAP-Rule" id="MF_01867"/>
    </source>
</evidence>
<reference evidence="5" key="1">
    <citation type="journal article" date="2020" name="mSystems">
        <title>Genome- and Community-Level Interaction Insights into Carbon Utilization and Element Cycling Functions of Hydrothermarchaeota in Hydrothermal Sediment.</title>
        <authorList>
            <person name="Zhou Z."/>
            <person name="Liu Y."/>
            <person name="Xu W."/>
            <person name="Pan J."/>
            <person name="Luo Z.H."/>
            <person name="Li M."/>
        </authorList>
    </citation>
    <scope>NUCLEOTIDE SEQUENCE [LARGE SCALE GENOMIC DNA]</scope>
    <source>
        <strain evidence="5">HyVt-76</strain>
    </source>
</reference>
<dbReference type="Pfam" id="PF24850">
    <property type="entry name" value="CC_BshC"/>
    <property type="match status" value="1"/>
</dbReference>
<proteinExistence type="inferred from homology"/>
<accession>A0A7V5H777</accession>
<dbReference type="Proteomes" id="UP000886111">
    <property type="component" value="Unassembled WGS sequence"/>
</dbReference>